<evidence type="ECO:0008006" key="4">
    <source>
        <dbReference type="Google" id="ProtNLM"/>
    </source>
</evidence>
<evidence type="ECO:0000256" key="1">
    <source>
        <dbReference type="SAM" id="SignalP"/>
    </source>
</evidence>
<dbReference type="AlphaFoldDB" id="A0A2I0R529"/>
<comment type="caution">
    <text evidence="2">The sequence shown here is derived from an EMBL/GenBank/DDBJ whole genome shotgun (WGS) entry which is preliminary data.</text>
</comment>
<evidence type="ECO:0000313" key="2">
    <source>
        <dbReference type="EMBL" id="PKR81687.1"/>
    </source>
</evidence>
<feature type="signal peptide" evidence="1">
    <location>
        <begin position="1"/>
        <end position="21"/>
    </location>
</feature>
<feature type="chain" id="PRO_5014169496" description="DUF4352 domain-containing protein" evidence="1">
    <location>
        <begin position="22"/>
        <end position="149"/>
    </location>
</feature>
<dbReference type="EMBL" id="PJNI01000002">
    <property type="protein sequence ID" value="PKR81687.1"/>
    <property type="molecule type" value="Genomic_DNA"/>
</dbReference>
<organism evidence="2 3">
    <name type="scientific">Brumimicrobium salinarum</name>
    <dbReference type="NCBI Taxonomy" id="2058658"/>
    <lineage>
        <taxon>Bacteria</taxon>
        <taxon>Pseudomonadati</taxon>
        <taxon>Bacteroidota</taxon>
        <taxon>Flavobacteriia</taxon>
        <taxon>Flavobacteriales</taxon>
        <taxon>Crocinitomicaceae</taxon>
        <taxon>Brumimicrobium</taxon>
    </lineage>
</organism>
<dbReference type="RefSeq" id="WP_101333701.1">
    <property type="nucleotide sequence ID" value="NZ_PJNI01000002.1"/>
</dbReference>
<dbReference type="PROSITE" id="PS51257">
    <property type="entry name" value="PROKAR_LIPOPROTEIN"/>
    <property type="match status" value="1"/>
</dbReference>
<sequence>MKTIYLILLIASILCSCSNSKSTVVEGSEKTSIESEKMKENYVFNIEVIDNRMPSQTPRKYMYAIVSLRLNSGNLDNNWRLTSFEINGIKYTKFDSDTFGGKNELLYRNNIREIPKNIQQPLSGEIQFENQDGDNLTFKVDRIKISVVH</sequence>
<protein>
    <recommendedName>
        <fullName evidence="4">DUF4352 domain-containing protein</fullName>
    </recommendedName>
</protein>
<dbReference type="Proteomes" id="UP000236654">
    <property type="component" value="Unassembled WGS sequence"/>
</dbReference>
<keyword evidence="3" id="KW-1185">Reference proteome</keyword>
<keyword evidence="1" id="KW-0732">Signal</keyword>
<gene>
    <name evidence="2" type="ORF">CW751_03945</name>
</gene>
<accession>A0A2I0R529</accession>
<evidence type="ECO:0000313" key="3">
    <source>
        <dbReference type="Proteomes" id="UP000236654"/>
    </source>
</evidence>
<proteinExistence type="predicted"/>
<name>A0A2I0R529_9FLAO</name>
<reference evidence="2 3" key="1">
    <citation type="submission" date="2017-12" db="EMBL/GenBank/DDBJ databases">
        <title>The draft genome sequence of Brumimicrobium saltpan LHR20.</title>
        <authorList>
            <person name="Do Z.-J."/>
            <person name="Luo H.-R."/>
        </authorList>
    </citation>
    <scope>NUCLEOTIDE SEQUENCE [LARGE SCALE GENOMIC DNA]</scope>
    <source>
        <strain evidence="2 3">LHR20</strain>
    </source>
</reference>